<dbReference type="InterPro" id="IPR042178">
    <property type="entry name" value="Serpin_sf_1"/>
</dbReference>
<geneLocation type="plasmid" evidence="3 4">
    <name>unnamed2</name>
</geneLocation>
<dbReference type="GO" id="GO:0004867">
    <property type="term" value="F:serine-type endopeptidase inhibitor activity"/>
    <property type="evidence" value="ECO:0007669"/>
    <property type="project" value="InterPro"/>
</dbReference>
<gene>
    <name evidence="3" type="ORF">C0216_32600</name>
</gene>
<organism evidence="3 4">
    <name type="scientific">Streptomyces globosus</name>
    <dbReference type="NCBI Taxonomy" id="68209"/>
    <lineage>
        <taxon>Bacteria</taxon>
        <taxon>Bacillati</taxon>
        <taxon>Actinomycetota</taxon>
        <taxon>Actinomycetes</taxon>
        <taxon>Kitasatosporales</taxon>
        <taxon>Streptomycetaceae</taxon>
        <taxon>Streptomyces</taxon>
    </lineage>
</organism>
<comment type="similarity">
    <text evidence="1">Belongs to the serpin family.</text>
</comment>
<dbReference type="EMBL" id="CP030864">
    <property type="protein sequence ID" value="AXE28223.1"/>
    <property type="molecule type" value="Genomic_DNA"/>
</dbReference>
<reference evidence="3 4" key="1">
    <citation type="submission" date="2018-01" db="EMBL/GenBank/DDBJ databases">
        <title>Draft genome Sequence of streptomyces globosus LZH-48.</title>
        <authorList>
            <person name="Ran K."/>
            <person name="Li Z."/>
            <person name="Wei S."/>
            <person name="Dong R."/>
        </authorList>
    </citation>
    <scope>NUCLEOTIDE SEQUENCE [LARGE SCALE GENOMIC DNA]</scope>
    <source>
        <strain evidence="3 4">LZH-48</strain>
        <plasmid evidence="3 4">unnamed2</plasmid>
    </source>
</reference>
<dbReference type="OrthoDB" id="4847668at2"/>
<dbReference type="PANTHER" id="PTHR11461:SF211">
    <property type="entry name" value="GH10112P-RELATED"/>
    <property type="match status" value="1"/>
</dbReference>
<dbReference type="InterPro" id="IPR023796">
    <property type="entry name" value="Serpin_dom"/>
</dbReference>
<dbReference type="InterPro" id="IPR000215">
    <property type="entry name" value="Serpin_fam"/>
</dbReference>
<keyword evidence="4" id="KW-1185">Reference proteome</keyword>
<evidence type="ECO:0000259" key="2">
    <source>
        <dbReference type="SMART" id="SM00093"/>
    </source>
</evidence>
<dbReference type="SMART" id="SM00093">
    <property type="entry name" value="SERPIN"/>
    <property type="match status" value="1"/>
</dbReference>
<dbReference type="PANTHER" id="PTHR11461">
    <property type="entry name" value="SERINE PROTEASE INHIBITOR, SERPIN"/>
    <property type="match status" value="1"/>
</dbReference>
<dbReference type="RefSeq" id="WP_114059383.1">
    <property type="nucleotide sequence ID" value="NZ_CP030864.1"/>
</dbReference>
<proteinExistence type="inferred from homology"/>
<evidence type="ECO:0000313" key="4">
    <source>
        <dbReference type="Proteomes" id="UP000252004"/>
    </source>
</evidence>
<dbReference type="SUPFAM" id="SSF56574">
    <property type="entry name" value="Serpins"/>
    <property type="match status" value="2"/>
</dbReference>
<evidence type="ECO:0000256" key="1">
    <source>
        <dbReference type="RuleBase" id="RU000411"/>
    </source>
</evidence>
<dbReference type="Gene3D" id="3.30.497.10">
    <property type="entry name" value="Antithrombin, subunit I, domain 2"/>
    <property type="match status" value="2"/>
</dbReference>
<feature type="domain" description="Serpin" evidence="2">
    <location>
        <begin position="22"/>
        <end position="394"/>
    </location>
</feature>
<dbReference type="AlphaFoldDB" id="A0A344UBF2"/>
<keyword evidence="3" id="KW-0614">Plasmid</keyword>
<dbReference type="GO" id="GO:0005615">
    <property type="term" value="C:extracellular space"/>
    <property type="evidence" value="ECO:0007669"/>
    <property type="project" value="InterPro"/>
</dbReference>
<dbReference type="Pfam" id="PF00079">
    <property type="entry name" value="Serpin"/>
    <property type="match status" value="1"/>
</dbReference>
<sequence>MSTRDATVRAVNRLTGRWAEAAVAADGRTGTVLTAAGVWPLLALLADGAGGPARAELAEALGIPAGRAAGAARELLAALGRVRGLEAAAGLWTRADLPLEPEWAARLPEGARGALGGDPAADRRLLDEWAAARTGGLVERMPVELTEDTRLVLASALALRLRWIRPFREWPGTLREGPWAGREVVRLLRTTSLLHRVRVAGTPAGPVTVLEVVGDAGVDVHLVLGSADAPAGQVLAGGIAAATRAVPSVDGFSLPEGTPGPGLRVGVGAAYRPEPRLSVDTVAFAVDAEHDLLEQAGLFGLETAGTREAAGHFPGVSREPLLIGSGRQAAVARFHAKGFEAAAVTAFAAVGAGLLPAPPYRVRTVDVRFDRPFGFLAVQRSSRLVLAAGWVAEPLAYVAEEYAYDGEDEEWDEDGGWDGGE</sequence>
<dbReference type="Proteomes" id="UP000252004">
    <property type="component" value="Plasmid unnamed2"/>
</dbReference>
<name>A0A344UBF2_9ACTN</name>
<protein>
    <submittedName>
        <fullName evidence="3">Proteinase inhibitor I4 serpin</fullName>
    </submittedName>
</protein>
<accession>A0A344UBF2</accession>
<dbReference type="InterPro" id="IPR036186">
    <property type="entry name" value="Serpin_sf"/>
</dbReference>
<dbReference type="KEGG" id="sgz:C0216_32600"/>
<evidence type="ECO:0000313" key="3">
    <source>
        <dbReference type="EMBL" id="AXE28223.1"/>
    </source>
</evidence>